<dbReference type="GO" id="GO:0015179">
    <property type="term" value="F:L-amino acid transmembrane transporter activity"/>
    <property type="evidence" value="ECO:0007669"/>
    <property type="project" value="TreeGrafter"/>
</dbReference>
<evidence type="ECO:0000256" key="2">
    <source>
        <dbReference type="ARBA" id="ARBA00022692"/>
    </source>
</evidence>
<dbReference type="InterPro" id="IPR050598">
    <property type="entry name" value="AminoAcid_Transporter"/>
</dbReference>
<evidence type="ECO:0000256" key="1">
    <source>
        <dbReference type="ARBA" id="ARBA00004141"/>
    </source>
</evidence>
<dbReference type="AlphaFoldDB" id="A0AAV4JRS6"/>
<dbReference type="GO" id="GO:0016020">
    <property type="term" value="C:membrane"/>
    <property type="evidence" value="ECO:0007669"/>
    <property type="project" value="UniProtKB-SubCell"/>
</dbReference>
<keyword evidence="4 5" id="KW-0472">Membrane</keyword>
<evidence type="ECO:0000313" key="6">
    <source>
        <dbReference type="EMBL" id="GFS24202.1"/>
    </source>
</evidence>
<feature type="transmembrane region" description="Helical" evidence="5">
    <location>
        <begin position="389"/>
        <end position="407"/>
    </location>
</feature>
<proteinExistence type="predicted"/>
<feature type="transmembrane region" description="Helical" evidence="5">
    <location>
        <begin position="164"/>
        <end position="185"/>
    </location>
</feature>
<feature type="transmembrane region" description="Helical" evidence="5">
    <location>
        <begin position="121"/>
        <end position="144"/>
    </location>
</feature>
<dbReference type="Pfam" id="PF13520">
    <property type="entry name" value="AA_permease_2"/>
    <property type="match status" value="2"/>
</dbReference>
<keyword evidence="7" id="KW-1185">Reference proteome</keyword>
<feature type="transmembrane region" description="Helical" evidence="5">
    <location>
        <begin position="68"/>
        <end position="90"/>
    </location>
</feature>
<dbReference type="EMBL" id="BMAT01007016">
    <property type="protein sequence ID" value="GFS24202.1"/>
    <property type="molecule type" value="Genomic_DNA"/>
</dbReference>
<evidence type="ECO:0000313" key="7">
    <source>
        <dbReference type="Proteomes" id="UP000762676"/>
    </source>
</evidence>
<dbReference type="Gene3D" id="1.20.1740.10">
    <property type="entry name" value="Amino acid/polyamine transporter I"/>
    <property type="match status" value="2"/>
</dbReference>
<dbReference type="PIRSF" id="PIRSF006060">
    <property type="entry name" value="AA_transporter"/>
    <property type="match status" value="1"/>
</dbReference>
<sequence>MKTRSKSDHDQDKQELEANPTACDAVGIQITTLQRSLGLSNVVALMLSATGHVAIFITPSIIVRLSGSLISCMVLWCLGSLGVYTMALCFTEMATIFQKAGGPYLYVTETLGKLPGFLIGYGYIALISGPFLAFLSQTAALYIITAIVMDADCDSGHFKTVKQILAGWILLTLTYLNCSFFKVLVKVQSFLTLMRIVAIAIIILSGLYFTFTRPFASQCSDWDALAASRILAVSLVRSSLCYAIDLRPCRRNELASVTKDTGGAHVVKQSVLVSASEVMRYDKATRKGAMPSVLNTLDPTHNTPMMAVIALAIYGLILIYSGGTEAMMEFIGLFSYIMSLNVVSALLYLRYTRPSLVRPYRVPTFLAVLQLFLGIFLLIFIVYQRPMHMSIGIAIYLSGIPVYIFLVKWSEKPKVFSTVDRKFTES</sequence>
<feature type="transmembrane region" description="Helical" evidence="5">
    <location>
        <begin position="192"/>
        <end position="212"/>
    </location>
</feature>
<dbReference type="PANTHER" id="PTHR11785:SF512">
    <property type="entry name" value="SOBREMESA, ISOFORM B"/>
    <property type="match status" value="1"/>
</dbReference>
<evidence type="ECO:0000256" key="4">
    <source>
        <dbReference type="ARBA" id="ARBA00023136"/>
    </source>
</evidence>
<comment type="subcellular location">
    <subcellularLocation>
        <location evidence="1">Membrane</location>
        <topology evidence="1">Multi-pass membrane protein</topology>
    </subcellularLocation>
</comment>
<evidence type="ECO:0000256" key="5">
    <source>
        <dbReference type="SAM" id="Phobius"/>
    </source>
</evidence>
<name>A0AAV4JRS6_9GAST</name>
<feature type="transmembrane region" description="Helical" evidence="5">
    <location>
        <begin position="305"/>
        <end position="324"/>
    </location>
</feature>
<organism evidence="6 7">
    <name type="scientific">Elysia marginata</name>
    <dbReference type="NCBI Taxonomy" id="1093978"/>
    <lineage>
        <taxon>Eukaryota</taxon>
        <taxon>Metazoa</taxon>
        <taxon>Spiralia</taxon>
        <taxon>Lophotrochozoa</taxon>
        <taxon>Mollusca</taxon>
        <taxon>Gastropoda</taxon>
        <taxon>Heterobranchia</taxon>
        <taxon>Euthyneura</taxon>
        <taxon>Panpulmonata</taxon>
        <taxon>Sacoglossa</taxon>
        <taxon>Placobranchoidea</taxon>
        <taxon>Plakobranchidae</taxon>
        <taxon>Elysia</taxon>
    </lineage>
</organism>
<accession>A0AAV4JRS6</accession>
<feature type="transmembrane region" description="Helical" evidence="5">
    <location>
        <begin position="330"/>
        <end position="350"/>
    </location>
</feature>
<protein>
    <submittedName>
        <fullName evidence="6">Y+L amino acid transporter 2</fullName>
    </submittedName>
</protein>
<feature type="transmembrane region" description="Helical" evidence="5">
    <location>
        <begin position="362"/>
        <end position="383"/>
    </location>
</feature>
<gene>
    <name evidence="6" type="ORF">ElyMa_003409400</name>
</gene>
<dbReference type="PANTHER" id="PTHR11785">
    <property type="entry name" value="AMINO ACID TRANSPORTER"/>
    <property type="match status" value="1"/>
</dbReference>
<feature type="transmembrane region" description="Helical" evidence="5">
    <location>
        <begin position="42"/>
        <end position="62"/>
    </location>
</feature>
<dbReference type="InterPro" id="IPR002293">
    <property type="entry name" value="AA/rel_permease1"/>
</dbReference>
<keyword evidence="2 5" id="KW-0812">Transmembrane</keyword>
<dbReference type="Proteomes" id="UP000762676">
    <property type="component" value="Unassembled WGS sequence"/>
</dbReference>
<reference evidence="6 7" key="1">
    <citation type="journal article" date="2021" name="Elife">
        <title>Chloroplast acquisition without the gene transfer in kleptoplastic sea slugs, Plakobranchus ocellatus.</title>
        <authorList>
            <person name="Maeda T."/>
            <person name="Takahashi S."/>
            <person name="Yoshida T."/>
            <person name="Shimamura S."/>
            <person name="Takaki Y."/>
            <person name="Nagai Y."/>
            <person name="Toyoda A."/>
            <person name="Suzuki Y."/>
            <person name="Arimoto A."/>
            <person name="Ishii H."/>
            <person name="Satoh N."/>
            <person name="Nishiyama T."/>
            <person name="Hasebe M."/>
            <person name="Maruyama T."/>
            <person name="Minagawa J."/>
            <person name="Obokata J."/>
            <person name="Shigenobu S."/>
        </authorList>
    </citation>
    <scope>NUCLEOTIDE SEQUENCE [LARGE SCALE GENOMIC DNA]</scope>
</reference>
<evidence type="ECO:0000256" key="3">
    <source>
        <dbReference type="ARBA" id="ARBA00022989"/>
    </source>
</evidence>
<comment type="caution">
    <text evidence="6">The sequence shown here is derived from an EMBL/GenBank/DDBJ whole genome shotgun (WGS) entry which is preliminary data.</text>
</comment>
<keyword evidence="3 5" id="KW-1133">Transmembrane helix</keyword>